<evidence type="ECO:0000313" key="1">
    <source>
        <dbReference type="EMBL" id="UYP46398.1"/>
    </source>
</evidence>
<proteinExistence type="predicted"/>
<accession>A0ABY6HSR6</accession>
<evidence type="ECO:0008006" key="3">
    <source>
        <dbReference type="Google" id="ProtNLM"/>
    </source>
</evidence>
<gene>
    <name evidence="1" type="ORF">NEF87_002683</name>
</gene>
<sequence>MIIAYLDETGDPVYRRGGPKWFGITAAIFHDSKLLDGINVMKSFNQSKSEEYDCDFEIHAREFSSSKKEPYNAMKVEEKIELFTECLHTVKNTGASICGVFVDKVKHSYWHGKYDFLKNVVMNLFERIGRYQIANYPNEAILILYDQPSAHLRPIIKQYFKERLEVGSRYVKPAFFLKEILYVESKFHQPIQIADLTGYIVRRLIEKRIDGTFSSFLKYVDDLYKIIRPMLDFNPTTKEIYGAGIKIIESNDRKYYGRF</sequence>
<dbReference type="Pfam" id="PF12686">
    <property type="entry name" value="DUF3800"/>
    <property type="match status" value="1"/>
</dbReference>
<keyword evidence="2" id="KW-1185">Reference proteome</keyword>
<protein>
    <recommendedName>
        <fullName evidence="3">DUF3800 domain-containing protein</fullName>
    </recommendedName>
</protein>
<dbReference type="Proteomes" id="UP001208689">
    <property type="component" value="Chromosome"/>
</dbReference>
<evidence type="ECO:0000313" key="2">
    <source>
        <dbReference type="Proteomes" id="UP001208689"/>
    </source>
</evidence>
<organism evidence="1 2">
    <name type="scientific">Candidatus Lokiarchaeum ossiferum</name>
    <dbReference type="NCBI Taxonomy" id="2951803"/>
    <lineage>
        <taxon>Archaea</taxon>
        <taxon>Promethearchaeati</taxon>
        <taxon>Promethearchaeota</taxon>
        <taxon>Promethearchaeia</taxon>
        <taxon>Promethearchaeales</taxon>
        <taxon>Promethearchaeaceae</taxon>
        <taxon>Candidatus Lokiarchaeum</taxon>
    </lineage>
</organism>
<reference evidence="1" key="1">
    <citation type="submission" date="2022-09" db="EMBL/GenBank/DDBJ databases">
        <title>Actin cytoskeleton and complex cell architecture in an #Asgard archaeon.</title>
        <authorList>
            <person name="Ponce Toledo R.I."/>
            <person name="Schleper C."/>
            <person name="Rodrigues Oliveira T."/>
            <person name="Wollweber F."/>
            <person name="Xu J."/>
            <person name="Rittmann S."/>
            <person name="Klingl A."/>
            <person name="Pilhofer M."/>
        </authorList>
    </citation>
    <scope>NUCLEOTIDE SEQUENCE</scope>
    <source>
        <strain evidence="1">B-35</strain>
    </source>
</reference>
<dbReference type="EMBL" id="CP104013">
    <property type="protein sequence ID" value="UYP46398.1"/>
    <property type="molecule type" value="Genomic_DNA"/>
</dbReference>
<name>A0ABY6HSR6_9ARCH</name>
<dbReference type="InterPro" id="IPR024524">
    <property type="entry name" value="DUF3800"/>
</dbReference>